<dbReference type="EMBL" id="JACVVK020000337">
    <property type="protein sequence ID" value="KAK7477979.1"/>
    <property type="molecule type" value="Genomic_DNA"/>
</dbReference>
<protein>
    <submittedName>
        <fullName evidence="1">Uncharacterized protein</fullName>
    </submittedName>
</protein>
<dbReference type="AlphaFoldDB" id="A0ABD0JSK6"/>
<organism evidence="1 2">
    <name type="scientific">Batillaria attramentaria</name>
    <dbReference type="NCBI Taxonomy" id="370345"/>
    <lineage>
        <taxon>Eukaryota</taxon>
        <taxon>Metazoa</taxon>
        <taxon>Spiralia</taxon>
        <taxon>Lophotrochozoa</taxon>
        <taxon>Mollusca</taxon>
        <taxon>Gastropoda</taxon>
        <taxon>Caenogastropoda</taxon>
        <taxon>Sorbeoconcha</taxon>
        <taxon>Cerithioidea</taxon>
        <taxon>Batillariidae</taxon>
        <taxon>Batillaria</taxon>
    </lineage>
</organism>
<evidence type="ECO:0000313" key="1">
    <source>
        <dbReference type="EMBL" id="KAK7477979.1"/>
    </source>
</evidence>
<dbReference type="PROSITE" id="PS51257">
    <property type="entry name" value="PROKAR_LIPOPROTEIN"/>
    <property type="match status" value="1"/>
</dbReference>
<accession>A0ABD0JSK6</accession>
<name>A0ABD0JSK6_9CAEN</name>
<comment type="caution">
    <text evidence="1">The sequence shown here is derived from an EMBL/GenBank/DDBJ whole genome shotgun (WGS) entry which is preliminary data.</text>
</comment>
<dbReference type="Proteomes" id="UP001519460">
    <property type="component" value="Unassembled WGS sequence"/>
</dbReference>
<sequence length="93" mass="9579">MSLRARSEVSGFGGSCSVSGCGTSFPGLVDLGASFRGQWDWKPRSGVSGTGGLVPGLVKNTAISLGVTSIMCCVFDIIMPSMYAKHCTGLTVE</sequence>
<proteinExistence type="predicted"/>
<keyword evidence="2" id="KW-1185">Reference proteome</keyword>
<gene>
    <name evidence="1" type="ORF">BaRGS_00030808</name>
</gene>
<evidence type="ECO:0000313" key="2">
    <source>
        <dbReference type="Proteomes" id="UP001519460"/>
    </source>
</evidence>
<reference evidence="1 2" key="1">
    <citation type="journal article" date="2023" name="Sci. Data">
        <title>Genome assembly of the Korean intertidal mud-creeper Batillaria attramentaria.</title>
        <authorList>
            <person name="Patra A.K."/>
            <person name="Ho P.T."/>
            <person name="Jun S."/>
            <person name="Lee S.J."/>
            <person name="Kim Y."/>
            <person name="Won Y.J."/>
        </authorList>
    </citation>
    <scope>NUCLEOTIDE SEQUENCE [LARGE SCALE GENOMIC DNA]</scope>
    <source>
        <strain evidence="1">Wonlab-2016</strain>
    </source>
</reference>